<feature type="transmembrane region" description="Helical" evidence="2">
    <location>
        <begin position="47"/>
        <end position="66"/>
    </location>
</feature>
<dbReference type="eggNOG" id="COG0457">
    <property type="taxonomic scope" value="Bacteria"/>
</dbReference>
<name>E1QZL2_OLSUV</name>
<evidence type="ECO:0000256" key="2">
    <source>
        <dbReference type="SAM" id="Phobius"/>
    </source>
</evidence>
<feature type="compositionally biased region" description="Polar residues" evidence="1">
    <location>
        <begin position="185"/>
        <end position="194"/>
    </location>
</feature>
<feature type="region of interest" description="Disordered" evidence="1">
    <location>
        <begin position="76"/>
        <end position="148"/>
    </location>
</feature>
<dbReference type="Proteomes" id="UP000000333">
    <property type="component" value="Chromosome"/>
</dbReference>
<dbReference type="RefSeq" id="WP_013251578.1">
    <property type="nucleotide sequence ID" value="NC_014363.1"/>
</dbReference>
<keyword evidence="4" id="KW-1185">Reference proteome</keyword>
<feature type="compositionally biased region" description="Low complexity" evidence="1">
    <location>
        <begin position="109"/>
        <end position="131"/>
    </location>
</feature>
<sequence length="883" mass="95669">MRRKHPKDHRGTTTATIQGLVILFAEATLLLATTTSLLSAVEEGGGPWSIVALVATGVLVATALFARTLRRECGGVGRGEPAHGSVAPSTVAGPMSTPPMDDATTSPRASATVETAAPAMAAATAGESSPAEGHRARQPSAPVKPQPARSRLDFEALAEHICATDDPLAELKLFVGDIRTRQAMANATSENGMTSEAEDGTRREADATPQSDANPLAEALVAPSELELYAARQLEEAGLFAKDVELPRMRIVRPRTSHMLYLRVASPRLPYLAKVRVIALEAALNALRYATTYFDDPSTVTEADAYKLNQSLLQSVCAQSPNIDEPITHGDSEPSDGEWAVRNAISTAMESAQLPYRLNASFRTNVADGNVSFELSLTPEDAFPASMFVPGLGIVSSSREMRRKAASAYARRVALLLAAFAFRASTKVKHVWVVGTLETARRRWCYFTVDFDRWRFSRLDMAHVDDLARTWRPFVPNIRLENDILRPVEQSVSLSEPRFCPPRRYESVSLSNRRLTGDIARALGTDHVSGLAIEEGDQRSLVAASIMGRLVSAAEPDATQRNVRMIMDVAGDDPDPSVRDAAVRTVRHLVEGTIGSDAPSVGEDFVAGDALSRAVARAKGLLAEKDLPAASELLSRALGPIDRAGLYRDTPTTEWRYFSSYVDRALHNRVFGGDTVLMLVPNAYFEAHLLLSLAQLSQGRKEEALAGARRIVELAPMGARARLHLVKCLEELGRADEAIEELRELLSIAHDPEGLGLAYYRMASFQWQAGNLLAAEACYVCALRFMPSMAPTVSMEMAVLSMRNPGSLRHGLSGTQIVEVLRAHDIPVAPTDETAGIVYDCARASLDAEIFPVARNFIGLLGAFTGDDVIMNVIRSIEGEPDR</sequence>
<dbReference type="KEGG" id="ols:Olsu_0712"/>
<dbReference type="OrthoDB" id="3185166at2"/>
<gene>
    <name evidence="3" type="ordered locus">Olsu_0712</name>
</gene>
<dbReference type="InterPro" id="IPR011990">
    <property type="entry name" value="TPR-like_helical_dom_sf"/>
</dbReference>
<dbReference type="GeneID" id="78512130"/>
<evidence type="ECO:0000313" key="4">
    <source>
        <dbReference type="Proteomes" id="UP000000333"/>
    </source>
</evidence>
<dbReference type="HOGENOM" id="CLU_326212_0_0_11"/>
<dbReference type="STRING" id="633147.Olsu_0712"/>
<keyword evidence="2" id="KW-0812">Transmembrane</keyword>
<keyword evidence="2" id="KW-0472">Membrane</keyword>
<dbReference type="Gene3D" id="1.25.40.10">
    <property type="entry name" value="Tetratricopeptide repeat domain"/>
    <property type="match status" value="1"/>
</dbReference>
<protein>
    <submittedName>
        <fullName evidence="3">Uncharacterized protein</fullName>
    </submittedName>
</protein>
<dbReference type="SMART" id="SM00028">
    <property type="entry name" value="TPR"/>
    <property type="match status" value="3"/>
</dbReference>
<dbReference type="InterPro" id="IPR019734">
    <property type="entry name" value="TPR_rpt"/>
</dbReference>
<dbReference type="EMBL" id="CP002106">
    <property type="protein sequence ID" value="ADK67826.1"/>
    <property type="molecule type" value="Genomic_DNA"/>
</dbReference>
<dbReference type="AlphaFoldDB" id="E1QZL2"/>
<dbReference type="SUPFAM" id="SSF48452">
    <property type="entry name" value="TPR-like"/>
    <property type="match status" value="1"/>
</dbReference>
<dbReference type="Pfam" id="PF14559">
    <property type="entry name" value="TPR_19"/>
    <property type="match status" value="1"/>
</dbReference>
<accession>E1QZL2</accession>
<feature type="transmembrane region" description="Helical" evidence="2">
    <location>
        <begin position="20"/>
        <end position="41"/>
    </location>
</feature>
<evidence type="ECO:0000256" key="1">
    <source>
        <dbReference type="SAM" id="MobiDB-lite"/>
    </source>
</evidence>
<organism evidence="3 4">
    <name type="scientific">Olsenella uli (strain ATCC 49627 / DSM 7084 / CCUG 31166 / CIP 109912 / JCM 12494 / LMG 11480 / NCIMB 702895 / VPI D76D-27C)</name>
    <name type="common">Lactobacillus uli</name>
    <dbReference type="NCBI Taxonomy" id="633147"/>
    <lineage>
        <taxon>Bacteria</taxon>
        <taxon>Bacillati</taxon>
        <taxon>Actinomycetota</taxon>
        <taxon>Coriobacteriia</taxon>
        <taxon>Coriobacteriales</taxon>
        <taxon>Atopobiaceae</taxon>
        <taxon>Olsenella</taxon>
    </lineage>
</organism>
<reference evidence="3 4" key="1">
    <citation type="journal article" date="2010" name="Stand. Genomic Sci.">
        <title>Complete genome sequence of Olsenella uli type strain (VPI D76D-27C).</title>
        <authorList>
            <person name="Goker M."/>
            <person name="Held B."/>
            <person name="Lucas S."/>
            <person name="Nolan M."/>
            <person name="Yasawong M."/>
            <person name="Glavina Del Rio T."/>
            <person name="Tice H."/>
            <person name="Cheng J.F."/>
            <person name="Bruce D."/>
            <person name="Detter J.C."/>
            <person name="Tapia R."/>
            <person name="Han C."/>
            <person name="Goodwin L."/>
            <person name="Pitluck S."/>
            <person name="Liolios K."/>
            <person name="Ivanova N."/>
            <person name="Mavromatis K."/>
            <person name="Mikhailova N."/>
            <person name="Pati A."/>
            <person name="Chen A."/>
            <person name="Palaniappan K."/>
            <person name="Land M."/>
            <person name="Hauser L."/>
            <person name="Chang Y.J."/>
            <person name="Jeffries C.D."/>
            <person name="Rohde M."/>
            <person name="Sikorski J."/>
            <person name="Pukall R."/>
            <person name="Woyke T."/>
            <person name="Bristow J."/>
            <person name="Eisen J.A."/>
            <person name="Markowitz V."/>
            <person name="Hugenholtz P."/>
            <person name="Kyrpides N.C."/>
            <person name="Klenk H.P."/>
            <person name="Lapidus A."/>
        </authorList>
    </citation>
    <scope>NUCLEOTIDE SEQUENCE [LARGE SCALE GENOMIC DNA]</scope>
    <source>
        <strain evidence="4">ATCC 49627 / DSM 7084 / CIP 109912 / JCM 12494 / NCIMB 702895 / VPI D76D-27C</strain>
    </source>
</reference>
<feature type="region of interest" description="Disordered" evidence="1">
    <location>
        <begin position="185"/>
        <end position="213"/>
    </location>
</feature>
<proteinExistence type="predicted"/>
<evidence type="ECO:0000313" key="3">
    <source>
        <dbReference type="EMBL" id="ADK67826.1"/>
    </source>
</evidence>
<keyword evidence="2" id="KW-1133">Transmembrane helix</keyword>